<dbReference type="Gene3D" id="3.10.620.30">
    <property type="match status" value="1"/>
</dbReference>
<evidence type="ECO:0000313" key="3">
    <source>
        <dbReference type="Proteomes" id="UP001059836"/>
    </source>
</evidence>
<keyword evidence="3" id="KW-1185">Reference proteome</keyword>
<dbReference type="EMBL" id="CP045809">
    <property type="protein sequence ID" value="QHN37520.1"/>
    <property type="molecule type" value="Genomic_DNA"/>
</dbReference>
<gene>
    <name evidence="2" type="ORF">GII31_11820</name>
</gene>
<proteinExistence type="predicted"/>
<dbReference type="SUPFAM" id="SSF54001">
    <property type="entry name" value="Cysteine proteinases"/>
    <property type="match status" value="1"/>
</dbReference>
<dbReference type="SMART" id="SM00460">
    <property type="entry name" value="TGc"/>
    <property type="match status" value="1"/>
</dbReference>
<sequence>MSARENTSAAFTTVGGGVRAPHTRRYRVMHRTAYSYNDVVSSSYGRCYLRPRDLRHQRVLSAGVTIDPVPDDRSTGIDVYGNSDVYFHVHSPHRELVVTAESLVEVDPIAPELFESPGATQRWEQARPGPAGSAVLREFAMDLYPPEITPAVHAYAAQVFVPGRPLLEAVGELTTRIFHDFTYESGSTAISTKVDTVLERRKGVCQDFARVALACLRSVGLAGRYESGYLATDPPPGRERIYGADASHAWAAVWVPGDAGAPAGPGQDPDAAEPGYWVAFDPTNDKWVDERHVTVAWGRDYDDVPPLRGVIYTDSTRSEISVSVDVGPVDPV</sequence>
<dbReference type="Pfam" id="PF01841">
    <property type="entry name" value="Transglut_core"/>
    <property type="match status" value="1"/>
</dbReference>
<evidence type="ECO:0000259" key="1">
    <source>
        <dbReference type="SMART" id="SM00460"/>
    </source>
</evidence>
<reference evidence="2" key="1">
    <citation type="journal article" date="2021" name="Nat. Microbiol.">
        <title>Cocultivation of an ultrasmall environmental parasitic bacterium with lytic ability against bacteria associated with wastewater foams.</title>
        <authorList>
            <person name="Batinovic S."/>
            <person name="Rose J.J.A."/>
            <person name="Ratcliffe J."/>
            <person name="Seviour R.J."/>
            <person name="Petrovski S."/>
        </authorList>
    </citation>
    <scope>NUCLEOTIDE SEQUENCE</scope>
    <source>
        <strain evidence="2">CON9</strain>
    </source>
</reference>
<dbReference type="PANTHER" id="PTHR33490">
    <property type="entry name" value="BLR5614 PROTEIN-RELATED"/>
    <property type="match status" value="1"/>
</dbReference>
<dbReference type="Proteomes" id="UP001059836">
    <property type="component" value="Chromosome"/>
</dbReference>
<feature type="domain" description="Transglutaminase-like" evidence="1">
    <location>
        <begin position="197"/>
        <end position="284"/>
    </location>
</feature>
<dbReference type="InterPro" id="IPR002931">
    <property type="entry name" value="Transglutaminase-like"/>
</dbReference>
<dbReference type="RefSeq" id="WP_213250221.1">
    <property type="nucleotide sequence ID" value="NZ_CP045806.1"/>
</dbReference>
<name>A0ABX6IQW0_9ACTN</name>
<dbReference type="Pfam" id="PF08379">
    <property type="entry name" value="Bact_transglu_N"/>
    <property type="match status" value="1"/>
</dbReference>
<organism evidence="2 3">
    <name type="scientific">Gordonia pseudamarae</name>
    <dbReference type="NCBI Taxonomy" id="2831662"/>
    <lineage>
        <taxon>Bacteria</taxon>
        <taxon>Bacillati</taxon>
        <taxon>Actinomycetota</taxon>
        <taxon>Actinomycetes</taxon>
        <taxon>Mycobacteriales</taxon>
        <taxon>Gordoniaceae</taxon>
        <taxon>Gordonia</taxon>
    </lineage>
</organism>
<accession>A0ABX6IQW0</accession>
<evidence type="ECO:0000313" key="2">
    <source>
        <dbReference type="EMBL" id="QHN37520.1"/>
    </source>
</evidence>
<dbReference type="InterPro" id="IPR038765">
    <property type="entry name" value="Papain-like_cys_pep_sf"/>
</dbReference>
<dbReference type="PANTHER" id="PTHR33490:SF7">
    <property type="entry name" value="BLR2979 PROTEIN"/>
    <property type="match status" value="1"/>
</dbReference>
<protein>
    <submittedName>
        <fullName evidence="2">Transglutaminase family protein</fullName>
    </submittedName>
</protein>
<dbReference type="InterPro" id="IPR013589">
    <property type="entry name" value="Bac_transglu_N"/>
</dbReference>